<evidence type="ECO:0000313" key="5">
    <source>
        <dbReference type="Proteomes" id="UP000290189"/>
    </source>
</evidence>
<organism evidence="2 4">
    <name type="scientific">Plasmodiophora brassicae</name>
    <name type="common">Clubroot disease agent</name>
    <dbReference type="NCBI Taxonomy" id="37360"/>
    <lineage>
        <taxon>Eukaryota</taxon>
        <taxon>Sar</taxon>
        <taxon>Rhizaria</taxon>
        <taxon>Endomyxa</taxon>
        <taxon>Phytomyxea</taxon>
        <taxon>Plasmodiophorida</taxon>
        <taxon>Plasmodiophoridae</taxon>
        <taxon>Plasmodiophora</taxon>
    </lineage>
</organism>
<dbReference type="EMBL" id="CDSF01000013">
    <property type="protein sequence ID" value="CEO95106.1"/>
    <property type="molecule type" value="Genomic_DNA"/>
</dbReference>
<reference evidence="3 5" key="2">
    <citation type="submission" date="2018-03" db="EMBL/GenBank/DDBJ databases">
        <authorList>
            <person name="Fogelqvist J."/>
        </authorList>
    </citation>
    <scope>NUCLEOTIDE SEQUENCE [LARGE SCALE GENOMIC DNA]</scope>
</reference>
<reference evidence="2 4" key="1">
    <citation type="submission" date="2015-02" db="EMBL/GenBank/DDBJ databases">
        <authorList>
            <person name="Chooi Y.-H."/>
        </authorList>
    </citation>
    <scope>NUCLEOTIDE SEQUENCE [LARGE SCALE GENOMIC DNA]</scope>
    <source>
        <strain evidence="2">E3</strain>
    </source>
</reference>
<proteinExistence type="predicted"/>
<dbReference type="EMBL" id="OVEO01000005">
    <property type="protein sequence ID" value="SPQ96442.1"/>
    <property type="molecule type" value="Genomic_DNA"/>
</dbReference>
<accession>A0A0G4IIR8</accession>
<keyword evidence="1" id="KW-0472">Membrane</keyword>
<keyword evidence="1" id="KW-1133">Transmembrane helix</keyword>
<evidence type="ECO:0000313" key="3">
    <source>
        <dbReference type="EMBL" id="SPQ96442.1"/>
    </source>
</evidence>
<dbReference type="Proteomes" id="UP000290189">
    <property type="component" value="Unassembled WGS sequence"/>
</dbReference>
<keyword evidence="4" id="KW-1185">Reference proteome</keyword>
<keyword evidence="3" id="KW-0496">Mitochondrion</keyword>
<name>A0A0G4IIR8_PLABS</name>
<feature type="transmembrane region" description="Helical" evidence="1">
    <location>
        <begin position="12"/>
        <end position="32"/>
    </location>
</feature>
<gene>
    <name evidence="2" type="ORF">PBRA_003872</name>
    <name evidence="3" type="ORF">PLBR_LOCUS3657</name>
</gene>
<evidence type="ECO:0000256" key="1">
    <source>
        <dbReference type="SAM" id="Phobius"/>
    </source>
</evidence>
<dbReference type="AlphaFoldDB" id="A0A0G4IIR8"/>
<geneLocation type="mitochondrion" evidence="3"/>
<evidence type="ECO:0000313" key="2">
    <source>
        <dbReference type="EMBL" id="CEO95106.1"/>
    </source>
</evidence>
<dbReference type="Proteomes" id="UP000039324">
    <property type="component" value="Unassembled WGS sequence"/>
</dbReference>
<sequence length="1042" mass="111623">MVGTWRWPLAGIALITIAAIVNNVLFTNVNLLTGRDPLATLSDLDRRISSPPVLSLATVRNPVLWASLSVWLPVLFSSGRRFTHTVLNKSALELDVMSSGSDDQELLAFFIADVQSASLGVLMRAHVANNAWTRLLPRLSWLAGSIASSTKYDALVVATTHDRAGYVEGVTISARDMIIDDLGVDRLTAHHEVRGDLHAHISMYGDGNGLISVKKAIPLSTAPSDLLTSNVRITFKGVLERPALTLRFDLAWHRHGLTFDVRSDWDPSSTHLMLQGTLKGASAAIENLIVLRTADLRASLMIDPPTHRLAKYVRLSGYADIPRASASSVAFTGVIEDGTHLGVSLSVKIVPSAIISRASRPFRSVLNLLDECDATLDVATDDINGEFAKGVRLTADTMFTPRPGSLFRALAGSPIAVRMTLTSSNSLTLSASGSVDIHQYATLTKLVIDVTDEGALVMLSAFLRVRIASASWWDPIRLEASWKVGARDDALELRGTITDGQTSLSPHLPWLHISSATVTAVLSQERHLEHLSATGSAKIAKTTASMSFMFSAAAGTLRQYSVTLATSDLRCIVDLVLESLDRPVPHDSTVDDLDVVSTSVTVTVDAQGVSIEVDLAVARPETPTHRSIGTFAGSSHAIRFGVRVKVPFANMAPSVVQLTTLTSIPLSDSVTVYDATLQVDLYRAQQPSIDVSCGVGIHAYLARNVSFEIIAEGALDGFDTLTLSGGAVSPSVAAGQLVDLAGLRFDDLYVRLVISGGMLSAVGGGLKLQLGRVVSEVDVLLDAQPAIGTFLPAFLYGNAESTTLRDLALSYNDANDDRRIDVDKVPSGWSFGQVMLRIAPQPADIVIDGHTMVKFDRGLAFEADMTLMGIVGVSVGAVVNLGPSKFDWHVHCNVGRVSEHDWLRSIGHGDKARSLSRGASALSSWVPVLVAFSVDRLTTANIAAGIDPAVTFTFLVFRREVQFTITLPLHALLLPFHMLIARGHVHLHSCLQLPEGTCVVSSDCPHSGDVCVHSDGSWTCRPGCSAASFDFGTFGCIETARV</sequence>
<protein>
    <submittedName>
        <fullName evidence="2">Uncharacterized protein</fullName>
    </submittedName>
</protein>
<keyword evidence="1" id="KW-0812">Transmembrane</keyword>
<evidence type="ECO:0000313" key="4">
    <source>
        <dbReference type="Proteomes" id="UP000039324"/>
    </source>
</evidence>